<dbReference type="Proteomes" id="UP000824782">
    <property type="component" value="Unassembled WGS sequence"/>
</dbReference>
<keyword evidence="2" id="KW-1185">Reference proteome</keyword>
<dbReference type="EMBL" id="WNYA01000008">
    <property type="protein sequence ID" value="KAG8559712.1"/>
    <property type="molecule type" value="Genomic_DNA"/>
</dbReference>
<organism evidence="1 2">
    <name type="scientific">Engystomops pustulosus</name>
    <name type="common">Tungara frog</name>
    <name type="synonym">Physalaemus pustulosus</name>
    <dbReference type="NCBI Taxonomy" id="76066"/>
    <lineage>
        <taxon>Eukaryota</taxon>
        <taxon>Metazoa</taxon>
        <taxon>Chordata</taxon>
        <taxon>Craniata</taxon>
        <taxon>Vertebrata</taxon>
        <taxon>Euteleostomi</taxon>
        <taxon>Amphibia</taxon>
        <taxon>Batrachia</taxon>
        <taxon>Anura</taxon>
        <taxon>Neobatrachia</taxon>
        <taxon>Hyloidea</taxon>
        <taxon>Leptodactylidae</taxon>
        <taxon>Leiuperinae</taxon>
        <taxon>Engystomops</taxon>
    </lineage>
</organism>
<accession>A0AAV7AIB0</accession>
<comment type="caution">
    <text evidence="1">The sequence shown here is derived from an EMBL/GenBank/DDBJ whole genome shotgun (WGS) entry which is preliminary data.</text>
</comment>
<protein>
    <submittedName>
        <fullName evidence="1">Uncharacterized protein</fullName>
    </submittedName>
</protein>
<evidence type="ECO:0000313" key="1">
    <source>
        <dbReference type="EMBL" id="KAG8559712.1"/>
    </source>
</evidence>
<dbReference type="AlphaFoldDB" id="A0AAV7AIB0"/>
<proteinExistence type="predicted"/>
<sequence>MNPSHDCGTFCWSPCHVRTSSSPGLCSFGGMSALLCMYYVQYWSLDLRDFYWTCGPAYCLDYCYETPSFYGSLALWSFCGSCFLHVWRSPCFCSD</sequence>
<gene>
    <name evidence="1" type="ORF">GDO81_017424</name>
</gene>
<reference evidence="1" key="1">
    <citation type="thesis" date="2020" institute="ProQuest LLC" country="789 East Eisenhower Parkway, Ann Arbor, MI, USA">
        <title>Comparative Genomics and Chromosome Evolution.</title>
        <authorList>
            <person name="Mudd A.B."/>
        </authorList>
    </citation>
    <scope>NUCLEOTIDE SEQUENCE</scope>
    <source>
        <strain evidence="1">237g6f4</strain>
        <tissue evidence="1">Blood</tissue>
    </source>
</reference>
<name>A0AAV7AIB0_ENGPU</name>
<evidence type="ECO:0000313" key="2">
    <source>
        <dbReference type="Proteomes" id="UP000824782"/>
    </source>
</evidence>